<dbReference type="GO" id="GO:0016887">
    <property type="term" value="F:ATP hydrolysis activity"/>
    <property type="evidence" value="ECO:0007669"/>
    <property type="project" value="InterPro"/>
</dbReference>
<keyword evidence="2 4" id="KW-0067">ATP-binding</keyword>
<dbReference type="InterPro" id="IPR039421">
    <property type="entry name" value="Type_1_exporter"/>
</dbReference>
<dbReference type="GO" id="GO:0005524">
    <property type="term" value="F:ATP binding"/>
    <property type="evidence" value="ECO:0007669"/>
    <property type="project" value="UniProtKB-KW"/>
</dbReference>
<evidence type="ECO:0000256" key="1">
    <source>
        <dbReference type="ARBA" id="ARBA00022741"/>
    </source>
</evidence>
<dbReference type="PANTHER" id="PTHR43394">
    <property type="entry name" value="ATP-DEPENDENT PERMEASE MDL1, MITOCHONDRIAL"/>
    <property type="match status" value="1"/>
</dbReference>
<dbReference type="InterPro" id="IPR027417">
    <property type="entry name" value="P-loop_NTPase"/>
</dbReference>
<dbReference type="SMART" id="SM00382">
    <property type="entry name" value="AAA"/>
    <property type="match status" value="1"/>
</dbReference>
<dbReference type="GO" id="GO:0015421">
    <property type="term" value="F:ABC-type oligopeptide transporter activity"/>
    <property type="evidence" value="ECO:0007669"/>
    <property type="project" value="TreeGrafter"/>
</dbReference>
<dbReference type="InterPro" id="IPR003439">
    <property type="entry name" value="ABC_transporter-like_ATP-bd"/>
</dbReference>
<dbReference type="eggNOG" id="COG1132">
    <property type="taxonomic scope" value="Bacteria"/>
</dbReference>
<sequence>MVNMIRDIILGNILLGKFVLYNSSVNNLKQNTISLFSRISLFYKNNEIINQLRGFFELSEEHICLMGERIEKIRDIELVNVSYKYKPDRPYVLKDISLKITANTQLVIMGENGAGKTSLVKIIMGLYDDYEGEIYVNGINLKKINLKNYREKVGVLFQDYIKYESTIENNIYYGDLNRFGHKDELNQILKKIKMDKYINNSAQKLGYQFEGGEQISIGQWQKLALGRCLFSNADVLIFDEPNASLDLSSEKEILTALQEKSEEHISIFIMHRFNPVVLHANKIIVLEKGSIVENGNHQELIEGRGRYYDLYTIYSEFNSLNKGNNCDDLGSYIR</sequence>
<evidence type="ECO:0000313" key="4">
    <source>
        <dbReference type="EMBL" id="EFU76435.1"/>
    </source>
</evidence>
<evidence type="ECO:0000256" key="2">
    <source>
        <dbReference type="ARBA" id="ARBA00022840"/>
    </source>
</evidence>
<dbReference type="SUPFAM" id="SSF52540">
    <property type="entry name" value="P-loop containing nucleoside triphosphate hydrolases"/>
    <property type="match status" value="1"/>
</dbReference>
<feature type="domain" description="ABC transporter" evidence="3">
    <location>
        <begin position="76"/>
        <end position="313"/>
    </location>
</feature>
<comment type="caution">
    <text evidence="4">The sequence shown here is derived from an EMBL/GenBank/DDBJ whole genome shotgun (WGS) entry which is preliminary data.</text>
</comment>
<reference evidence="4 5" key="1">
    <citation type="submission" date="2010-12" db="EMBL/GenBank/DDBJ databases">
        <authorList>
            <person name="Muzny D."/>
            <person name="Qin X."/>
            <person name="Deng J."/>
            <person name="Jiang H."/>
            <person name="Liu Y."/>
            <person name="Qu J."/>
            <person name="Song X.-Z."/>
            <person name="Zhang L."/>
            <person name="Thornton R."/>
            <person name="Coyle M."/>
            <person name="Francisco L."/>
            <person name="Jackson L."/>
            <person name="Javaid M."/>
            <person name="Korchina V."/>
            <person name="Kovar C."/>
            <person name="Mata R."/>
            <person name="Mathew T."/>
            <person name="Ngo R."/>
            <person name="Nguyen L."/>
            <person name="Nguyen N."/>
            <person name="Okwuonu G."/>
            <person name="Ongeri F."/>
            <person name="Pham C."/>
            <person name="Simmons D."/>
            <person name="Wilczek-Boney K."/>
            <person name="Hale W."/>
            <person name="Jakkamsetti A."/>
            <person name="Pham P."/>
            <person name="Ruth R."/>
            <person name="San Lucas F."/>
            <person name="Warren J."/>
            <person name="Zhang J."/>
            <person name="Zhao Z."/>
            <person name="Zhou C."/>
            <person name="Zhu D."/>
            <person name="Lee S."/>
            <person name="Bess C."/>
            <person name="Blankenburg K."/>
            <person name="Forbes L."/>
            <person name="Fu Q."/>
            <person name="Gubbala S."/>
            <person name="Hirani K."/>
            <person name="Jayaseelan J.C."/>
            <person name="Lara F."/>
            <person name="Munidasa M."/>
            <person name="Palculict T."/>
            <person name="Patil S."/>
            <person name="Pu L.-L."/>
            <person name="Saada N."/>
            <person name="Tang L."/>
            <person name="Weissenberger G."/>
            <person name="Zhu Y."/>
            <person name="Hemphill L."/>
            <person name="Shang Y."/>
            <person name="Youmans B."/>
            <person name="Ayvaz T."/>
            <person name="Ross M."/>
            <person name="Santibanez J."/>
            <person name="Aqrawi P."/>
            <person name="Gross S."/>
            <person name="Joshi V."/>
            <person name="Fowler G."/>
            <person name="Nazareth L."/>
            <person name="Reid J."/>
            <person name="Worley K."/>
            <person name="Petrosino J."/>
            <person name="Highlander S."/>
            <person name="Gibbs R."/>
        </authorList>
    </citation>
    <scope>NUCLEOTIDE SEQUENCE [LARGE SCALE GENOMIC DNA]</scope>
    <source>
        <strain evidence="4 5">DSM 3986</strain>
    </source>
</reference>
<dbReference type="Proteomes" id="UP000003434">
    <property type="component" value="Unassembled WGS sequence"/>
</dbReference>
<dbReference type="AlphaFoldDB" id="E6LNZ4"/>
<dbReference type="Gene3D" id="3.40.50.300">
    <property type="entry name" value="P-loop containing nucleotide triphosphate hydrolases"/>
    <property type="match status" value="1"/>
</dbReference>
<evidence type="ECO:0000259" key="3">
    <source>
        <dbReference type="PROSITE" id="PS50893"/>
    </source>
</evidence>
<protein>
    <submittedName>
        <fullName evidence="4">ABC transporter, ATP-binding protein</fullName>
    </submittedName>
</protein>
<dbReference type="InterPro" id="IPR003593">
    <property type="entry name" value="AAA+_ATPase"/>
</dbReference>
<accession>E6LNZ4</accession>
<dbReference type="EMBL" id="AEPW01000071">
    <property type="protein sequence ID" value="EFU76435.1"/>
    <property type="molecule type" value="Genomic_DNA"/>
</dbReference>
<organism evidence="4 5">
    <name type="scientific">Lachnoanaerobaculum saburreum DSM 3986</name>
    <dbReference type="NCBI Taxonomy" id="887325"/>
    <lineage>
        <taxon>Bacteria</taxon>
        <taxon>Bacillati</taxon>
        <taxon>Bacillota</taxon>
        <taxon>Clostridia</taxon>
        <taxon>Lachnospirales</taxon>
        <taxon>Lachnospiraceae</taxon>
        <taxon>Lachnoanaerobaculum</taxon>
    </lineage>
</organism>
<dbReference type="PROSITE" id="PS50893">
    <property type="entry name" value="ABC_TRANSPORTER_2"/>
    <property type="match status" value="1"/>
</dbReference>
<dbReference type="Pfam" id="PF00005">
    <property type="entry name" value="ABC_tran"/>
    <property type="match status" value="1"/>
</dbReference>
<dbReference type="PANTHER" id="PTHR43394:SF1">
    <property type="entry name" value="ATP-BINDING CASSETTE SUB-FAMILY B MEMBER 10, MITOCHONDRIAL"/>
    <property type="match status" value="1"/>
</dbReference>
<evidence type="ECO:0000313" key="5">
    <source>
        <dbReference type="Proteomes" id="UP000003434"/>
    </source>
</evidence>
<gene>
    <name evidence="4" type="ORF">HMPREF0381_1679</name>
</gene>
<dbReference type="HOGENOM" id="CLU_000604_1_9_9"/>
<keyword evidence="1" id="KW-0547">Nucleotide-binding</keyword>
<proteinExistence type="predicted"/>
<name>E6LNZ4_9FIRM</name>